<evidence type="ECO:0000313" key="2">
    <source>
        <dbReference type="EMBL" id="KAK1130478.1"/>
    </source>
</evidence>
<organism evidence="2 3">
    <name type="scientific">Melipona bicolor</name>
    <dbReference type="NCBI Taxonomy" id="60889"/>
    <lineage>
        <taxon>Eukaryota</taxon>
        <taxon>Metazoa</taxon>
        <taxon>Ecdysozoa</taxon>
        <taxon>Arthropoda</taxon>
        <taxon>Hexapoda</taxon>
        <taxon>Insecta</taxon>
        <taxon>Pterygota</taxon>
        <taxon>Neoptera</taxon>
        <taxon>Endopterygota</taxon>
        <taxon>Hymenoptera</taxon>
        <taxon>Apocrita</taxon>
        <taxon>Aculeata</taxon>
        <taxon>Apoidea</taxon>
        <taxon>Anthophila</taxon>
        <taxon>Apidae</taxon>
        <taxon>Melipona</taxon>
    </lineage>
</organism>
<accession>A0AA40KRV2</accession>
<feature type="compositionally biased region" description="Basic and acidic residues" evidence="1">
    <location>
        <begin position="69"/>
        <end position="80"/>
    </location>
</feature>
<dbReference type="AlphaFoldDB" id="A0AA40KRV2"/>
<feature type="compositionally biased region" description="Basic and acidic residues" evidence="1">
    <location>
        <begin position="32"/>
        <end position="47"/>
    </location>
</feature>
<evidence type="ECO:0000313" key="3">
    <source>
        <dbReference type="Proteomes" id="UP001177670"/>
    </source>
</evidence>
<feature type="region of interest" description="Disordered" evidence="1">
    <location>
        <begin position="32"/>
        <end position="104"/>
    </location>
</feature>
<dbReference type="Proteomes" id="UP001177670">
    <property type="component" value="Unassembled WGS sequence"/>
</dbReference>
<sequence>MNVDEEIHIGNSYLLVITTHLHFSFRSDTWRRKEQRENHCVTGERRVGNLGNAGGDTGSKANEEDGENEERGQKEQEQRRDKSRRGKRPVEFLRRTKEKLKIQE</sequence>
<gene>
    <name evidence="2" type="ORF">K0M31_018609</name>
</gene>
<reference evidence="2" key="1">
    <citation type="submission" date="2021-10" db="EMBL/GenBank/DDBJ databases">
        <title>Melipona bicolor Genome sequencing and assembly.</title>
        <authorList>
            <person name="Araujo N.S."/>
            <person name="Arias M.C."/>
        </authorList>
    </citation>
    <scope>NUCLEOTIDE SEQUENCE</scope>
    <source>
        <strain evidence="2">USP_2M_L1-L4_2017</strain>
        <tissue evidence="2">Whole body</tissue>
    </source>
</reference>
<protein>
    <submittedName>
        <fullName evidence="2">Uncharacterized protein</fullName>
    </submittedName>
</protein>
<comment type="caution">
    <text evidence="2">The sequence shown here is derived from an EMBL/GenBank/DDBJ whole genome shotgun (WGS) entry which is preliminary data.</text>
</comment>
<dbReference type="EMBL" id="JAHYIQ010000007">
    <property type="protein sequence ID" value="KAK1130478.1"/>
    <property type="molecule type" value="Genomic_DNA"/>
</dbReference>
<feature type="compositionally biased region" description="Basic and acidic residues" evidence="1">
    <location>
        <begin position="88"/>
        <end position="104"/>
    </location>
</feature>
<proteinExistence type="predicted"/>
<evidence type="ECO:0000256" key="1">
    <source>
        <dbReference type="SAM" id="MobiDB-lite"/>
    </source>
</evidence>
<keyword evidence="3" id="KW-1185">Reference proteome</keyword>
<name>A0AA40KRV2_9HYME</name>